<gene>
    <name evidence="1" type="ORF">CBW65_19855</name>
</gene>
<dbReference type="Gene3D" id="3.40.630.30">
    <property type="match status" value="1"/>
</dbReference>
<reference evidence="2" key="1">
    <citation type="submission" date="2017-05" db="EMBL/GenBank/DDBJ databases">
        <authorList>
            <person name="Sung H."/>
        </authorList>
    </citation>
    <scope>NUCLEOTIDE SEQUENCE [LARGE SCALE GENOMIC DNA]</scope>
    <source>
        <strain evidence="2">AR23208</strain>
    </source>
</reference>
<proteinExistence type="predicted"/>
<dbReference type="Pfam" id="PF13444">
    <property type="entry name" value="Acetyltransf_5"/>
    <property type="match status" value="1"/>
</dbReference>
<dbReference type="AlphaFoldDB" id="A0A1Y0IUI0"/>
<dbReference type="SUPFAM" id="SSF55729">
    <property type="entry name" value="Acyl-CoA N-acyltransferases (Nat)"/>
    <property type="match status" value="1"/>
</dbReference>
<accession>A0A1Y0IUI0</accession>
<organism evidence="1 2">
    <name type="scientific">Tumebacillus avium</name>
    <dbReference type="NCBI Taxonomy" id="1903704"/>
    <lineage>
        <taxon>Bacteria</taxon>
        <taxon>Bacillati</taxon>
        <taxon>Bacillota</taxon>
        <taxon>Bacilli</taxon>
        <taxon>Bacillales</taxon>
        <taxon>Alicyclobacillaceae</taxon>
        <taxon>Tumebacillus</taxon>
    </lineage>
</organism>
<evidence type="ECO:0008006" key="3">
    <source>
        <dbReference type="Google" id="ProtNLM"/>
    </source>
</evidence>
<dbReference type="OrthoDB" id="389074at2"/>
<dbReference type="KEGG" id="tum:CBW65_19855"/>
<dbReference type="Proteomes" id="UP000195437">
    <property type="component" value="Chromosome"/>
</dbReference>
<dbReference type="EMBL" id="CP021434">
    <property type="protein sequence ID" value="ARU62984.1"/>
    <property type="molecule type" value="Genomic_DNA"/>
</dbReference>
<sequence length="129" mass="15214">MIFKVADCEREMEQIHRLNYQTFVEEIPQHPPNDQQMLVDRFHEENTYHIALENEQVAAMLSIRENRPVSLDGKLANLEGYLPVSPQKMIEIRLLAVQKQHRNKQVVYALMQFTVGRLLEAGRLFYFKS</sequence>
<dbReference type="RefSeq" id="WP_087458334.1">
    <property type="nucleotide sequence ID" value="NZ_CP021434.1"/>
</dbReference>
<keyword evidence="2" id="KW-1185">Reference proteome</keyword>
<name>A0A1Y0IUI0_9BACL</name>
<dbReference type="InterPro" id="IPR016181">
    <property type="entry name" value="Acyl_CoA_acyltransferase"/>
</dbReference>
<evidence type="ECO:0000313" key="1">
    <source>
        <dbReference type="EMBL" id="ARU62984.1"/>
    </source>
</evidence>
<protein>
    <recommendedName>
        <fullName evidence="3">N-acetyltransferase domain-containing protein</fullName>
    </recommendedName>
</protein>
<evidence type="ECO:0000313" key="2">
    <source>
        <dbReference type="Proteomes" id="UP000195437"/>
    </source>
</evidence>